<dbReference type="Gene3D" id="1.20.1280.50">
    <property type="match status" value="1"/>
</dbReference>
<comment type="caution">
    <text evidence="2">The sequence shown here is derived from an EMBL/GenBank/DDBJ whole genome shotgun (WGS) entry which is preliminary data.</text>
</comment>
<dbReference type="Proteomes" id="UP000779574">
    <property type="component" value="Unassembled WGS sequence"/>
</dbReference>
<accession>A0A9P8J9J5</accession>
<dbReference type="AlphaFoldDB" id="A0A9P8J9J5"/>
<dbReference type="GO" id="GO:0019005">
    <property type="term" value="C:SCF ubiquitin ligase complex"/>
    <property type="evidence" value="ECO:0007669"/>
    <property type="project" value="TreeGrafter"/>
</dbReference>
<evidence type="ECO:0000313" key="3">
    <source>
        <dbReference type="Proteomes" id="UP000779574"/>
    </source>
</evidence>
<dbReference type="SUPFAM" id="SSF52047">
    <property type="entry name" value="RNI-like"/>
    <property type="match status" value="1"/>
</dbReference>
<organism evidence="2 3">
    <name type="scientific">Aureobasidium melanogenum</name>
    <name type="common">Aureobasidium pullulans var. melanogenum</name>
    <dbReference type="NCBI Taxonomy" id="46634"/>
    <lineage>
        <taxon>Eukaryota</taxon>
        <taxon>Fungi</taxon>
        <taxon>Dikarya</taxon>
        <taxon>Ascomycota</taxon>
        <taxon>Pezizomycotina</taxon>
        <taxon>Dothideomycetes</taxon>
        <taxon>Dothideomycetidae</taxon>
        <taxon>Dothideales</taxon>
        <taxon>Saccotheciaceae</taxon>
        <taxon>Aureobasidium</taxon>
    </lineage>
</organism>
<name>A0A9P8J9J5_AURME</name>
<gene>
    <name evidence="2" type="ORF">KCU76_g7036</name>
</gene>
<evidence type="ECO:0000259" key="1">
    <source>
        <dbReference type="PROSITE" id="PS50181"/>
    </source>
</evidence>
<feature type="non-terminal residue" evidence="2">
    <location>
        <position position="1"/>
    </location>
</feature>
<dbReference type="SUPFAM" id="SSF81383">
    <property type="entry name" value="F-box domain"/>
    <property type="match status" value="1"/>
</dbReference>
<sequence length="505" mass="57574">MIFERLPSELQLMVMSYLDPPTLYAMAQVNTVWNAYAVDQLWAQPPEKALTHIAAMVPKSRRQVLANKVRKLSLRGSEPSFQEVKFGSLRSLSFVGSDHVNPASFIQPSLRSLGYWGDHTFTEKSISLVHRRCPDLQSLRVYDPSLTNSALLVNFLQTRRCLKLLDLYELDQRIVDDVLACLVGPISETLEDLRLHGPLDHIDPIHLLQFVQSTRVLRKVSVGHLPSDISELLSALCDLDCLQELALGHWITSEHLAFLDQQQSDILPFRNVRDLDLNGDAQALSRLLSSRSITILKLEVQHPNENLYTAIGNMVQLTKLDLTLPPSQNVDQEDLGKLRMLRRLRRLRMSKPYDSQVLEELQLPWMTDSLFEEFVASYPLLEQLLLHWDVGDQLTEAAIGGLAKSCPRLKDMTLRWNHNLEYWYKLKHSLFPRMEWPSLGSICEFPVSSYDEALERAEPFAAMLRSLMPVMTRIYISSDSLSAAALCNTLFPGSVTVRDPEDSDW</sequence>
<reference evidence="2" key="2">
    <citation type="submission" date="2021-08" db="EMBL/GenBank/DDBJ databases">
        <authorList>
            <person name="Gostincar C."/>
            <person name="Sun X."/>
            <person name="Song Z."/>
            <person name="Gunde-Cimerman N."/>
        </authorList>
    </citation>
    <scope>NUCLEOTIDE SEQUENCE</scope>
    <source>
        <strain evidence="2">EXF-9911</strain>
    </source>
</reference>
<dbReference type="InterPro" id="IPR001810">
    <property type="entry name" value="F-box_dom"/>
</dbReference>
<dbReference type="PANTHER" id="PTHR13318">
    <property type="entry name" value="PARTNER OF PAIRED, ISOFORM B-RELATED"/>
    <property type="match status" value="1"/>
</dbReference>
<feature type="domain" description="F-box" evidence="1">
    <location>
        <begin position="1"/>
        <end position="45"/>
    </location>
</feature>
<dbReference type="PROSITE" id="PS50181">
    <property type="entry name" value="FBOX"/>
    <property type="match status" value="1"/>
</dbReference>
<reference evidence="2" key="1">
    <citation type="journal article" date="2021" name="J Fungi (Basel)">
        <title>Virulence traits and population genomics of the black yeast Aureobasidium melanogenum.</title>
        <authorList>
            <person name="Cernosa A."/>
            <person name="Sun X."/>
            <person name="Gostincar C."/>
            <person name="Fang C."/>
            <person name="Gunde-Cimerman N."/>
            <person name="Song Z."/>
        </authorList>
    </citation>
    <scope>NUCLEOTIDE SEQUENCE</scope>
    <source>
        <strain evidence="2">EXF-9911</strain>
    </source>
</reference>
<dbReference type="GO" id="GO:0031146">
    <property type="term" value="P:SCF-dependent proteasomal ubiquitin-dependent protein catabolic process"/>
    <property type="evidence" value="ECO:0007669"/>
    <property type="project" value="TreeGrafter"/>
</dbReference>
<protein>
    <recommendedName>
        <fullName evidence="1">F-box domain-containing protein</fullName>
    </recommendedName>
</protein>
<dbReference type="OrthoDB" id="550575at2759"/>
<proteinExistence type="predicted"/>
<dbReference type="Pfam" id="PF12937">
    <property type="entry name" value="F-box-like"/>
    <property type="match status" value="1"/>
</dbReference>
<dbReference type="Gene3D" id="3.80.10.10">
    <property type="entry name" value="Ribonuclease Inhibitor"/>
    <property type="match status" value="1"/>
</dbReference>
<dbReference type="InterPro" id="IPR032675">
    <property type="entry name" value="LRR_dom_sf"/>
</dbReference>
<dbReference type="EMBL" id="JAHFXF010000246">
    <property type="protein sequence ID" value="KAG9692009.1"/>
    <property type="molecule type" value="Genomic_DNA"/>
</dbReference>
<evidence type="ECO:0000313" key="2">
    <source>
        <dbReference type="EMBL" id="KAG9692009.1"/>
    </source>
</evidence>
<dbReference type="InterPro" id="IPR036047">
    <property type="entry name" value="F-box-like_dom_sf"/>
</dbReference>